<comment type="caution">
    <text evidence="1">The sequence shown here is derived from an EMBL/GenBank/DDBJ whole genome shotgun (WGS) entry which is preliminary data.</text>
</comment>
<reference evidence="1 2" key="1">
    <citation type="journal article" date="2018" name="Nat. Genet.">
        <title>The Rosa genome provides new insights in the design of modern roses.</title>
        <authorList>
            <person name="Bendahmane M."/>
        </authorList>
    </citation>
    <scope>NUCLEOTIDE SEQUENCE [LARGE SCALE GENOMIC DNA]</scope>
    <source>
        <strain evidence="2">cv. Old Blush</strain>
    </source>
</reference>
<proteinExistence type="predicted"/>
<keyword evidence="2" id="KW-1185">Reference proteome</keyword>
<sequence length="67" mass="7423">MSLSLLPPSLVGFGSYLICSIHGAGMDPSPSNSVERCRRKCLLEQAFFSEVKLERRMRLGGLCFSKD</sequence>
<protein>
    <submittedName>
        <fullName evidence="1">Uncharacterized protein</fullName>
    </submittedName>
</protein>
<accession>A0A2P6R7Q5</accession>
<dbReference type="Proteomes" id="UP000238479">
    <property type="component" value="Chromosome 3"/>
</dbReference>
<evidence type="ECO:0000313" key="2">
    <source>
        <dbReference type="Proteomes" id="UP000238479"/>
    </source>
</evidence>
<dbReference type="AlphaFoldDB" id="A0A2P6R7Q5"/>
<evidence type="ECO:0000313" key="1">
    <source>
        <dbReference type="EMBL" id="PRQ42466.1"/>
    </source>
</evidence>
<dbReference type="EMBL" id="PDCK01000041">
    <property type="protein sequence ID" value="PRQ42466.1"/>
    <property type="molecule type" value="Genomic_DNA"/>
</dbReference>
<dbReference type="Gramene" id="PRQ42466">
    <property type="protein sequence ID" value="PRQ42466"/>
    <property type="gene ID" value="RchiOBHm_Chr3g0457941"/>
</dbReference>
<name>A0A2P6R7Q5_ROSCH</name>
<gene>
    <name evidence="1" type="ORF">RchiOBHm_Chr3g0457941</name>
</gene>
<organism evidence="1 2">
    <name type="scientific">Rosa chinensis</name>
    <name type="common">China rose</name>
    <dbReference type="NCBI Taxonomy" id="74649"/>
    <lineage>
        <taxon>Eukaryota</taxon>
        <taxon>Viridiplantae</taxon>
        <taxon>Streptophyta</taxon>
        <taxon>Embryophyta</taxon>
        <taxon>Tracheophyta</taxon>
        <taxon>Spermatophyta</taxon>
        <taxon>Magnoliopsida</taxon>
        <taxon>eudicotyledons</taxon>
        <taxon>Gunneridae</taxon>
        <taxon>Pentapetalae</taxon>
        <taxon>rosids</taxon>
        <taxon>fabids</taxon>
        <taxon>Rosales</taxon>
        <taxon>Rosaceae</taxon>
        <taxon>Rosoideae</taxon>
        <taxon>Rosoideae incertae sedis</taxon>
        <taxon>Rosa</taxon>
    </lineage>
</organism>